<evidence type="ECO:0000313" key="2">
    <source>
        <dbReference type="Proteomes" id="UP001163046"/>
    </source>
</evidence>
<dbReference type="AlphaFoldDB" id="A0A9X0D8Q9"/>
<evidence type="ECO:0000313" key="1">
    <source>
        <dbReference type="EMBL" id="KAJ7391497.1"/>
    </source>
</evidence>
<reference evidence="1" key="1">
    <citation type="submission" date="2023-01" db="EMBL/GenBank/DDBJ databases">
        <title>Genome assembly of the deep-sea coral Lophelia pertusa.</title>
        <authorList>
            <person name="Herrera S."/>
            <person name="Cordes E."/>
        </authorList>
    </citation>
    <scope>NUCLEOTIDE SEQUENCE</scope>
    <source>
        <strain evidence="1">USNM1676648</strain>
        <tissue evidence="1">Polyp</tissue>
    </source>
</reference>
<dbReference type="Proteomes" id="UP001163046">
    <property type="component" value="Unassembled WGS sequence"/>
</dbReference>
<dbReference type="EMBL" id="MU825406">
    <property type="protein sequence ID" value="KAJ7391497.1"/>
    <property type="molecule type" value="Genomic_DNA"/>
</dbReference>
<proteinExistence type="predicted"/>
<protein>
    <submittedName>
        <fullName evidence="1">Uncharacterized protein</fullName>
    </submittedName>
</protein>
<sequence length="311" mass="35578">MKINTHEYETLTLVDEENIKDSSQTETLTDEDIDQINLLLYTKERFNVSNEAYHELSMICKDLPRSWKVRERIKAINSKWNLSSTPGDTCGIQQSIKERLEIRLQALLKNIPSNSALKQNHKIRVKLSGDGTNIGKKAACHQCDLDEGTKAMSADGNHLIAVIKESENYDKLAKALADIRKDVESLKHVSVGTEQFEIEWFLGGDWKFLACICGIGAAHATYPCIWCKCTLISNNLINLLILELQRQDSIDKKRTFNDGFARSKYKHMAGWESYLNDTLKIHFNWFVCKDSKKLKMAGSNRPRETEIIQEH</sequence>
<accession>A0A9X0D8Q9</accession>
<name>A0A9X0D8Q9_9CNID</name>
<keyword evidence="2" id="KW-1185">Reference proteome</keyword>
<gene>
    <name evidence="1" type="ORF">OS493_018546</name>
</gene>
<comment type="caution">
    <text evidence="1">The sequence shown here is derived from an EMBL/GenBank/DDBJ whole genome shotgun (WGS) entry which is preliminary data.</text>
</comment>
<dbReference type="PANTHER" id="PTHR31424:SF3">
    <property type="entry name" value="RING-TYPE DOMAIN-CONTAINING PROTEIN"/>
    <property type="match status" value="1"/>
</dbReference>
<dbReference type="OrthoDB" id="5982080at2759"/>
<organism evidence="1 2">
    <name type="scientific">Desmophyllum pertusum</name>
    <dbReference type="NCBI Taxonomy" id="174260"/>
    <lineage>
        <taxon>Eukaryota</taxon>
        <taxon>Metazoa</taxon>
        <taxon>Cnidaria</taxon>
        <taxon>Anthozoa</taxon>
        <taxon>Hexacorallia</taxon>
        <taxon>Scleractinia</taxon>
        <taxon>Caryophylliina</taxon>
        <taxon>Caryophylliidae</taxon>
        <taxon>Desmophyllum</taxon>
    </lineage>
</organism>
<dbReference type="PANTHER" id="PTHR31424">
    <property type="entry name" value="PROTEIN CBG23806"/>
    <property type="match status" value="1"/>
</dbReference>